<feature type="transmembrane region" description="Helical" evidence="5">
    <location>
        <begin position="321"/>
        <end position="343"/>
    </location>
</feature>
<dbReference type="RefSeq" id="WP_013176750.1">
    <property type="nucleotide sequence ID" value="NC_014221.1"/>
</dbReference>
<dbReference type="Pfam" id="PF07690">
    <property type="entry name" value="MFS_1"/>
    <property type="match status" value="1"/>
</dbReference>
<evidence type="ECO:0000313" key="8">
    <source>
        <dbReference type="Proteomes" id="UP000000379"/>
    </source>
</evidence>
<feature type="transmembrane region" description="Helical" evidence="5">
    <location>
        <begin position="417"/>
        <end position="443"/>
    </location>
</feature>
<feature type="compositionally biased region" description="Pro residues" evidence="4">
    <location>
        <begin position="38"/>
        <end position="52"/>
    </location>
</feature>
<evidence type="ECO:0000256" key="4">
    <source>
        <dbReference type="SAM" id="MobiDB-lite"/>
    </source>
</evidence>
<evidence type="ECO:0000256" key="2">
    <source>
        <dbReference type="ARBA" id="ARBA00022989"/>
    </source>
</evidence>
<keyword evidence="1 5" id="KW-0812">Transmembrane</keyword>
<feature type="domain" description="Major facilitator superfamily (MFS) profile" evidence="6">
    <location>
        <begin position="245"/>
        <end position="505"/>
    </location>
</feature>
<dbReference type="InterPro" id="IPR011701">
    <property type="entry name" value="MFS"/>
</dbReference>
<protein>
    <submittedName>
        <fullName evidence="7">Major facilitator superfamily MFS_1</fullName>
    </submittedName>
</protein>
<dbReference type="Proteomes" id="UP000000379">
    <property type="component" value="Chromosome"/>
</dbReference>
<feature type="compositionally biased region" description="Low complexity" evidence="4">
    <location>
        <begin position="10"/>
        <end position="37"/>
    </location>
</feature>
<dbReference type="InterPro" id="IPR052528">
    <property type="entry name" value="Sugar_transport-like"/>
</dbReference>
<dbReference type="EMBL" id="CP002049">
    <property type="protein sequence ID" value="ADI13370.1"/>
    <property type="molecule type" value="Genomic_DNA"/>
</dbReference>
<evidence type="ECO:0000256" key="1">
    <source>
        <dbReference type="ARBA" id="ARBA00022692"/>
    </source>
</evidence>
<keyword evidence="2 5" id="KW-1133">Transmembrane helix</keyword>
<evidence type="ECO:0000313" key="7">
    <source>
        <dbReference type="EMBL" id="ADI13370.1"/>
    </source>
</evidence>
<dbReference type="PANTHER" id="PTHR23526:SF2">
    <property type="entry name" value="MAJOR FACILITATOR SUPERFAMILY (MFS) PROFILE DOMAIN-CONTAINING PROTEIN"/>
    <property type="match status" value="1"/>
</dbReference>
<dbReference type="InterPro" id="IPR020846">
    <property type="entry name" value="MFS_dom"/>
</dbReference>
<feature type="transmembrane region" description="Helical" evidence="5">
    <location>
        <begin position="144"/>
        <end position="163"/>
    </location>
</feature>
<dbReference type="PANTHER" id="PTHR23526">
    <property type="entry name" value="INTEGRAL MEMBRANE TRANSPORT PROTEIN-RELATED"/>
    <property type="match status" value="1"/>
</dbReference>
<dbReference type="SUPFAM" id="SSF103473">
    <property type="entry name" value="MFS general substrate transporter"/>
    <property type="match status" value="1"/>
</dbReference>
<dbReference type="InterPro" id="IPR036259">
    <property type="entry name" value="MFS_trans_sf"/>
</dbReference>
<dbReference type="Gene3D" id="1.20.1250.20">
    <property type="entry name" value="MFS general substrate transporter like domains"/>
    <property type="match status" value="2"/>
</dbReference>
<reference evidence="7 8" key="2">
    <citation type="journal article" date="2011" name="Stand. Genomic Sci.">
        <title>Complete genome sequence of Truepera radiovictrix type strain (RQ-24).</title>
        <authorList>
            <person name="Ivanova N."/>
            <person name="Rohde C."/>
            <person name="Munk C."/>
            <person name="Nolan M."/>
            <person name="Lucas S."/>
            <person name="Del Rio T.G."/>
            <person name="Tice H."/>
            <person name="Deshpande S."/>
            <person name="Cheng J.F."/>
            <person name="Tapia R."/>
            <person name="Han C."/>
            <person name="Goodwin L."/>
            <person name="Pitluck S."/>
            <person name="Liolios K."/>
            <person name="Mavromatis K."/>
            <person name="Mikhailova N."/>
            <person name="Pati A."/>
            <person name="Chen A."/>
            <person name="Palaniappan K."/>
            <person name="Land M."/>
            <person name="Hauser L."/>
            <person name="Chang Y.J."/>
            <person name="Jeffries C.D."/>
            <person name="Brambilla E."/>
            <person name="Rohde M."/>
            <person name="Goker M."/>
            <person name="Tindall B.J."/>
            <person name="Woyke T."/>
            <person name="Bristow J."/>
            <person name="Eisen J.A."/>
            <person name="Markowitz V."/>
            <person name="Hugenholtz P."/>
            <person name="Kyrpides N.C."/>
            <person name="Klenk H.P."/>
            <person name="Lapidus A."/>
        </authorList>
    </citation>
    <scope>NUCLEOTIDE SEQUENCE [LARGE SCALE GENOMIC DNA]</scope>
    <source>
        <strain evidence="8">DSM 17093 / CIP 108686 / LMG 22925 / RQ-24</strain>
    </source>
</reference>
<feature type="region of interest" description="Disordered" evidence="4">
    <location>
        <begin position="1"/>
        <end position="71"/>
    </location>
</feature>
<feature type="transmembrane region" description="Helical" evidence="5">
    <location>
        <begin position="245"/>
        <end position="263"/>
    </location>
</feature>
<keyword evidence="8" id="KW-1185">Reference proteome</keyword>
<feature type="transmembrane region" description="Helical" evidence="5">
    <location>
        <begin position="212"/>
        <end position="233"/>
    </location>
</feature>
<dbReference type="KEGG" id="tra:Trad_0230"/>
<evidence type="ECO:0000256" key="3">
    <source>
        <dbReference type="ARBA" id="ARBA00023136"/>
    </source>
</evidence>
<feature type="transmembrane region" description="Helical" evidence="5">
    <location>
        <begin position="175"/>
        <end position="200"/>
    </location>
</feature>
<gene>
    <name evidence="7" type="ordered locus">Trad_0230</name>
</gene>
<keyword evidence="3 5" id="KW-0472">Membrane</keyword>
<feature type="transmembrane region" description="Helical" evidence="5">
    <location>
        <begin position="355"/>
        <end position="374"/>
    </location>
</feature>
<name>D7CY10_TRURR</name>
<proteinExistence type="predicted"/>
<reference evidence="8" key="1">
    <citation type="submission" date="2010-05" db="EMBL/GenBank/DDBJ databases">
        <title>The complete genome of Truepera radiovictris DSM 17093.</title>
        <authorList>
            <consortium name="US DOE Joint Genome Institute (JGI-PGF)"/>
            <person name="Lucas S."/>
            <person name="Copeland A."/>
            <person name="Lapidus A."/>
            <person name="Glavina del Rio T."/>
            <person name="Dalin E."/>
            <person name="Tice H."/>
            <person name="Bruce D."/>
            <person name="Goodwin L."/>
            <person name="Pitluck S."/>
            <person name="Kyrpides N."/>
            <person name="Mavromatis K."/>
            <person name="Ovchinnikova G."/>
            <person name="Munk A.C."/>
            <person name="Detter J.C."/>
            <person name="Han C."/>
            <person name="Tapia R."/>
            <person name="Land M."/>
            <person name="Hauser L."/>
            <person name="Markowitz V."/>
            <person name="Cheng J.-F."/>
            <person name="Hugenholtz P."/>
            <person name="Woyke T."/>
            <person name="Wu D."/>
            <person name="Tindall B."/>
            <person name="Pomrenke H.G."/>
            <person name="Brambilla E."/>
            <person name="Klenk H.-P."/>
            <person name="Eisen J.A."/>
        </authorList>
    </citation>
    <scope>NUCLEOTIDE SEQUENCE [LARGE SCALE GENOMIC DNA]</scope>
    <source>
        <strain evidence="8">DSM 17093 / CIP 108686 / LMG 22925 / RQ-24</strain>
    </source>
</reference>
<accession>D7CY10</accession>
<feature type="transmembrane region" description="Helical" evidence="5">
    <location>
        <begin position="292"/>
        <end position="315"/>
    </location>
</feature>
<organism evidence="7 8">
    <name type="scientific">Truepera radiovictrix (strain DSM 17093 / CIP 108686 / LMG 22925 / RQ-24)</name>
    <dbReference type="NCBI Taxonomy" id="649638"/>
    <lineage>
        <taxon>Bacteria</taxon>
        <taxon>Thermotogati</taxon>
        <taxon>Deinococcota</taxon>
        <taxon>Deinococci</taxon>
        <taxon>Trueperales</taxon>
        <taxon>Trueperaceae</taxon>
        <taxon>Truepera</taxon>
    </lineage>
</organism>
<dbReference type="GO" id="GO:0022857">
    <property type="term" value="F:transmembrane transporter activity"/>
    <property type="evidence" value="ECO:0007669"/>
    <property type="project" value="InterPro"/>
</dbReference>
<feature type="transmembrane region" description="Helical" evidence="5">
    <location>
        <begin position="380"/>
        <end position="405"/>
    </location>
</feature>
<dbReference type="AlphaFoldDB" id="D7CY10"/>
<dbReference type="OrthoDB" id="9772882at2"/>
<sequence>MTPPRPPTDAPLQQLPTPLADAAPAASVPHGTSSPVALPTPPAAPDASPTPLPEAARTTPVRTVQARKAPTPAQVRRTLRLSVVEGGLTQAFLNWTTGSVIVGYALHLGASPTEIGLIGSVPMLAQVASPLAAWGAALFGRLKLLTALTALLGRGLWLLAAFLPLLGVPEAQRPAFIVLLVMVSSFFQASTATLWASWLGEVVPEGRRGRYFGFRTGVVGVVGMVANLGAGWLLDRLQAPLNFQVVLGVGVGAALVGVVLLLFHYEPQTLGARPGFRETFRTPWQHPNFRRFLLFGIYWQAAVMLAAPFVFTYFLQHLQMSFTQIALWSAIASCTALLTTSFWGHVADRYGNKAVLAIGTTLAGTAMPLSWMLATATHLWPVWLSAVFDALAWGAIGPAIFNLALVSAPKDNRTAFIAMYSFATGVAGFVGGTLSGPLLLALSRLEGELLGFTWTGFHTLFLLSGALRMQAWRLLKPVEETNAWRTRDVLRQVRFAWRGIGFPWR</sequence>
<dbReference type="HOGENOM" id="CLU_025379_2_0_0"/>
<evidence type="ECO:0000259" key="6">
    <source>
        <dbReference type="PROSITE" id="PS50850"/>
    </source>
</evidence>
<evidence type="ECO:0000256" key="5">
    <source>
        <dbReference type="SAM" id="Phobius"/>
    </source>
</evidence>
<dbReference type="eggNOG" id="COG2814">
    <property type="taxonomic scope" value="Bacteria"/>
</dbReference>
<feature type="transmembrane region" description="Helical" evidence="5">
    <location>
        <begin position="449"/>
        <end position="467"/>
    </location>
</feature>
<dbReference type="STRING" id="649638.Trad_0230"/>
<dbReference type="PROSITE" id="PS50850">
    <property type="entry name" value="MFS"/>
    <property type="match status" value="1"/>
</dbReference>